<proteinExistence type="predicted"/>
<name>A0ABD1ERQ8_HYPHA</name>
<accession>A0ABD1ERQ8</accession>
<keyword evidence="1" id="KW-0812">Transmembrane</keyword>
<dbReference type="EMBL" id="JBDJPC010000005">
    <property type="protein sequence ID" value="KAL1501467.1"/>
    <property type="molecule type" value="Genomic_DNA"/>
</dbReference>
<gene>
    <name evidence="2" type="ORF">ABEB36_006784</name>
</gene>
<organism evidence="2 3">
    <name type="scientific">Hypothenemus hampei</name>
    <name type="common">Coffee berry borer</name>
    <dbReference type="NCBI Taxonomy" id="57062"/>
    <lineage>
        <taxon>Eukaryota</taxon>
        <taxon>Metazoa</taxon>
        <taxon>Ecdysozoa</taxon>
        <taxon>Arthropoda</taxon>
        <taxon>Hexapoda</taxon>
        <taxon>Insecta</taxon>
        <taxon>Pterygota</taxon>
        <taxon>Neoptera</taxon>
        <taxon>Endopterygota</taxon>
        <taxon>Coleoptera</taxon>
        <taxon>Polyphaga</taxon>
        <taxon>Cucujiformia</taxon>
        <taxon>Curculionidae</taxon>
        <taxon>Scolytinae</taxon>
        <taxon>Hypothenemus</taxon>
    </lineage>
</organism>
<sequence length="134" mass="15362">MSFRHQIKVEDLSLYVLFIFGYVLYFCKFDSVGLHARYWFKIFPITDKQNRSRPIGVILPHVSESDRPIVPTPPADAGACAQCIGRPASSFYVLKEKIERTNDRIREVRERSWSVEKKRRKMPTAAAKAGSASI</sequence>
<keyword evidence="3" id="KW-1185">Reference proteome</keyword>
<dbReference type="Proteomes" id="UP001566132">
    <property type="component" value="Unassembled WGS sequence"/>
</dbReference>
<evidence type="ECO:0000256" key="1">
    <source>
        <dbReference type="SAM" id="Phobius"/>
    </source>
</evidence>
<feature type="transmembrane region" description="Helical" evidence="1">
    <location>
        <begin position="12"/>
        <end position="29"/>
    </location>
</feature>
<reference evidence="2 3" key="1">
    <citation type="submission" date="2024-05" db="EMBL/GenBank/DDBJ databases">
        <title>Genetic variation in Jamaican populations of the coffee berry borer (Hypothenemus hampei).</title>
        <authorList>
            <person name="Errbii M."/>
            <person name="Myrie A."/>
        </authorList>
    </citation>
    <scope>NUCLEOTIDE SEQUENCE [LARGE SCALE GENOMIC DNA]</scope>
    <source>
        <strain evidence="2">JA-Hopewell-2020-01-JO</strain>
        <tissue evidence="2">Whole body</tissue>
    </source>
</reference>
<comment type="caution">
    <text evidence="2">The sequence shown here is derived from an EMBL/GenBank/DDBJ whole genome shotgun (WGS) entry which is preliminary data.</text>
</comment>
<protein>
    <submittedName>
        <fullName evidence="2">Uncharacterized protein</fullName>
    </submittedName>
</protein>
<dbReference type="AlphaFoldDB" id="A0ABD1ERQ8"/>
<evidence type="ECO:0000313" key="3">
    <source>
        <dbReference type="Proteomes" id="UP001566132"/>
    </source>
</evidence>
<keyword evidence="1" id="KW-0472">Membrane</keyword>
<evidence type="ECO:0000313" key="2">
    <source>
        <dbReference type="EMBL" id="KAL1501467.1"/>
    </source>
</evidence>
<keyword evidence="1" id="KW-1133">Transmembrane helix</keyword>